<keyword evidence="5 12" id="KW-0547">Nucleotide-binding</keyword>
<feature type="binding site" evidence="12">
    <location>
        <position position="283"/>
    </location>
    <ligand>
        <name>[4Fe-4S] cluster</name>
        <dbReference type="ChEBI" id="CHEBI:49883"/>
        <label>2</label>
        <note>4Fe-4S-substrate</note>
    </ligand>
</feature>
<evidence type="ECO:0000313" key="15">
    <source>
        <dbReference type="Proteomes" id="UP000319576"/>
    </source>
</evidence>
<dbReference type="Pfam" id="PF06463">
    <property type="entry name" value="Mob_synth_C"/>
    <property type="match status" value="1"/>
</dbReference>
<feature type="binding site" evidence="12">
    <location>
        <position position="124"/>
    </location>
    <ligand>
        <name>GTP</name>
        <dbReference type="ChEBI" id="CHEBI:37565"/>
    </ligand>
</feature>
<dbReference type="GO" id="GO:0061799">
    <property type="term" value="F:cyclic pyranopterin monophosphate synthase activity"/>
    <property type="evidence" value="ECO:0007669"/>
    <property type="project" value="TreeGrafter"/>
</dbReference>
<keyword evidence="7 12" id="KW-0411">Iron-sulfur</keyword>
<comment type="subunit">
    <text evidence="12">Monomer and homodimer.</text>
</comment>
<feature type="binding site" evidence="12">
    <location>
        <position position="57"/>
    </location>
    <ligand>
        <name>S-adenosyl-L-methionine</name>
        <dbReference type="ChEBI" id="CHEBI:59789"/>
    </ligand>
</feature>
<dbReference type="GO" id="GO:0006777">
    <property type="term" value="P:Mo-molybdopterin cofactor biosynthetic process"/>
    <property type="evidence" value="ECO:0007669"/>
    <property type="project" value="UniProtKB-UniRule"/>
</dbReference>
<dbReference type="PROSITE" id="PS51918">
    <property type="entry name" value="RADICAL_SAM"/>
    <property type="match status" value="1"/>
</dbReference>
<dbReference type="Gene3D" id="3.20.20.70">
    <property type="entry name" value="Aldolase class I"/>
    <property type="match status" value="1"/>
</dbReference>
<evidence type="ECO:0000256" key="7">
    <source>
        <dbReference type="ARBA" id="ARBA00023014"/>
    </source>
</evidence>
<keyword evidence="9 12" id="KW-0501">Molybdenum cofactor biosynthesis</keyword>
<comment type="catalytic activity">
    <reaction evidence="11 12">
        <text>GTP + AH2 + S-adenosyl-L-methionine = (8S)-3',8-cyclo-7,8-dihydroguanosine 5'-triphosphate + 5'-deoxyadenosine + L-methionine + A + H(+)</text>
        <dbReference type="Rhea" id="RHEA:49576"/>
        <dbReference type="ChEBI" id="CHEBI:13193"/>
        <dbReference type="ChEBI" id="CHEBI:15378"/>
        <dbReference type="ChEBI" id="CHEBI:17319"/>
        <dbReference type="ChEBI" id="CHEBI:17499"/>
        <dbReference type="ChEBI" id="CHEBI:37565"/>
        <dbReference type="ChEBI" id="CHEBI:57844"/>
        <dbReference type="ChEBI" id="CHEBI:59789"/>
        <dbReference type="ChEBI" id="CHEBI:131766"/>
        <dbReference type="EC" id="4.1.99.22"/>
    </reaction>
</comment>
<dbReference type="Pfam" id="PF04055">
    <property type="entry name" value="Radical_SAM"/>
    <property type="match status" value="1"/>
</dbReference>
<dbReference type="Proteomes" id="UP000319576">
    <property type="component" value="Chromosome"/>
</dbReference>
<dbReference type="SFLD" id="SFLDS00029">
    <property type="entry name" value="Radical_SAM"/>
    <property type="match status" value="1"/>
</dbReference>
<keyword evidence="8 12" id="KW-0342">GTP-binding</keyword>
<feature type="domain" description="Radical SAM core" evidence="13">
    <location>
        <begin position="35"/>
        <end position="248"/>
    </location>
</feature>
<comment type="similarity">
    <text evidence="12">Belongs to the radical SAM superfamily. MoaA family.</text>
</comment>
<evidence type="ECO:0000313" key="14">
    <source>
        <dbReference type="EMBL" id="QDU22956.1"/>
    </source>
</evidence>
<comment type="function">
    <text evidence="12">Catalyzes the cyclization of GTP to (8S)-3',8-cyclo-7,8-dihydroguanosine 5'-triphosphate.</text>
</comment>
<feature type="binding site" evidence="12">
    <location>
        <position position="51"/>
    </location>
    <ligand>
        <name>[4Fe-4S] cluster</name>
        <dbReference type="ChEBI" id="CHEBI:49883"/>
        <label>1</label>
        <note>4Fe-4S-S-AdoMet</note>
    </ligand>
</feature>
<evidence type="ECO:0000256" key="4">
    <source>
        <dbReference type="ARBA" id="ARBA00022723"/>
    </source>
</evidence>
<evidence type="ECO:0000256" key="2">
    <source>
        <dbReference type="ARBA" id="ARBA00022485"/>
    </source>
</evidence>
<dbReference type="InterPro" id="IPR058240">
    <property type="entry name" value="rSAM_sf"/>
</dbReference>
<dbReference type="GO" id="GO:0046872">
    <property type="term" value="F:metal ion binding"/>
    <property type="evidence" value="ECO:0007669"/>
    <property type="project" value="UniProtKB-KW"/>
</dbReference>
<dbReference type="GO" id="GO:1904047">
    <property type="term" value="F:S-adenosyl-L-methionine binding"/>
    <property type="evidence" value="ECO:0007669"/>
    <property type="project" value="UniProtKB-UniRule"/>
</dbReference>
<dbReference type="GO" id="GO:0061798">
    <property type="term" value="F:GTP 3',8'-cyclase activity"/>
    <property type="evidence" value="ECO:0007669"/>
    <property type="project" value="UniProtKB-UniRule"/>
</dbReference>
<feature type="binding site" evidence="12">
    <location>
        <position position="286"/>
    </location>
    <ligand>
        <name>[4Fe-4S] cluster</name>
        <dbReference type="ChEBI" id="CHEBI:49883"/>
        <label>2</label>
        <note>4Fe-4S-substrate</note>
    </ligand>
</feature>
<sequence length="356" mass="38410">MPIPLTLAAAGAGTPVAPTPPLPQTPADSRRLIDSHGRVHTNLRVSVTDRCNLRCTYCMPEDVVFRDRAELLTFEEITRFVRVAAGLGVHKVRLTGGEPLVRKGLDRLVRMLVDVPGLTDLALTTNGVLLAEQAAALHAAGLRRLNVSLDTLDPGRFRELARRDGLERVLAGLEEATRVGFTRIKVNAVALRGVTELDAVPLARFCRDRGYELRFIESMPIGADAWDRSRALLADELLELLRRGVGPLEPAAGADPSAPATEYEYADGGGRVGVIASVSRPFCGACNRLRLTAEGAVRNCLFALDEADAKPLLRPAPDDAGLAELLRRVVWAKWEGHGFNAAGYVKPGRTMHAIGG</sequence>
<evidence type="ECO:0000256" key="6">
    <source>
        <dbReference type="ARBA" id="ARBA00023004"/>
    </source>
</evidence>
<comment type="cofactor">
    <cofactor evidence="12">
        <name>[4Fe-4S] cluster</name>
        <dbReference type="ChEBI" id="CHEBI:49883"/>
    </cofactor>
    <text evidence="12">Binds 2 [4Fe-4S] clusters. Binds 1 [4Fe-4S] cluster coordinated with 3 cysteines and an exchangeable S-adenosyl-L-methionine and 1 [4Fe-4S] cluster coordinated with 3 cysteines and the GTP-derived substrate.</text>
</comment>
<dbReference type="InterPro" id="IPR000385">
    <property type="entry name" value="MoaA_NifB_PqqE_Fe-S-bd_CS"/>
</dbReference>
<dbReference type="SFLD" id="SFLDG01067">
    <property type="entry name" value="SPASM/twitch_domain_containing"/>
    <property type="match status" value="1"/>
</dbReference>
<dbReference type="InterPro" id="IPR050105">
    <property type="entry name" value="MoCo_biosynth_MoaA/MoaC"/>
</dbReference>
<dbReference type="InterPro" id="IPR006638">
    <property type="entry name" value="Elp3/MiaA/NifB-like_rSAM"/>
</dbReference>
<reference evidence="14 15" key="1">
    <citation type="submission" date="2019-02" db="EMBL/GenBank/DDBJ databases">
        <title>Deep-cultivation of Planctomycetes and their phenomic and genomic characterization uncovers novel biology.</title>
        <authorList>
            <person name="Wiegand S."/>
            <person name="Jogler M."/>
            <person name="Boedeker C."/>
            <person name="Pinto D."/>
            <person name="Vollmers J."/>
            <person name="Rivas-Marin E."/>
            <person name="Kohn T."/>
            <person name="Peeters S.H."/>
            <person name="Heuer A."/>
            <person name="Rast P."/>
            <person name="Oberbeckmann S."/>
            <person name="Bunk B."/>
            <person name="Jeske O."/>
            <person name="Meyerdierks A."/>
            <person name="Storesund J.E."/>
            <person name="Kallscheuer N."/>
            <person name="Luecker S."/>
            <person name="Lage O.M."/>
            <person name="Pohl T."/>
            <person name="Merkel B.J."/>
            <person name="Hornburger P."/>
            <person name="Mueller R.-W."/>
            <person name="Bruemmer F."/>
            <person name="Labrenz M."/>
            <person name="Spormann A.M."/>
            <person name="Op den Camp H."/>
            <person name="Overmann J."/>
            <person name="Amann R."/>
            <person name="Jetten M.S.M."/>
            <person name="Mascher T."/>
            <person name="Medema M.H."/>
            <person name="Devos D.P."/>
            <person name="Kaster A.-K."/>
            <person name="Ovreas L."/>
            <person name="Rohde M."/>
            <person name="Galperin M.Y."/>
            <person name="Jogler C."/>
        </authorList>
    </citation>
    <scope>NUCLEOTIDE SEQUENCE [LARGE SCALE GENOMIC DNA]</scope>
    <source>
        <strain evidence="14 15">ETA_A1</strain>
    </source>
</reference>
<feature type="binding site" evidence="12">
    <location>
        <position position="219"/>
    </location>
    <ligand>
        <name>S-adenosyl-L-methionine</name>
        <dbReference type="ChEBI" id="CHEBI:59789"/>
    </ligand>
</feature>
<evidence type="ECO:0000259" key="13">
    <source>
        <dbReference type="PROSITE" id="PS51918"/>
    </source>
</evidence>
<dbReference type="SFLD" id="SFLDG01383">
    <property type="entry name" value="cyclic_pyranopterin_phosphate"/>
    <property type="match status" value="1"/>
</dbReference>
<feature type="binding site" evidence="12">
    <location>
        <position position="300"/>
    </location>
    <ligand>
        <name>[4Fe-4S] cluster</name>
        <dbReference type="ChEBI" id="CHEBI:49883"/>
        <label>2</label>
        <note>4Fe-4S-substrate</note>
    </ligand>
</feature>
<evidence type="ECO:0000256" key="10">
    <source>
        <dbReference type="ARBA" id="ARBA00023239"/>
    </source>
</evidence>
<feature type="binding site" evidence="12">
    <location>
        <position position="58"/>
    </location>
    <ligand>
        <name>[4Fe-4S] cluster</name>
        <dbReference type="ChEBI" id="CHEBI:49883"/>
        <label>1</label>
        <note>4Fe-4S-S-AdoMet</note>
    </ligand>
</feature>
<dbReference type="PANTHER" id="PTHR22960">
    <property type="entry name" value="MOLYBDOPTERIN COFACTOR SYNTHESIS PROTEIN A"/>
    <property type="match status" value="1"/>
</dbReference>
<proteinExistence type="inferred from homology"/>
<feature type="binding site" evidence="12">
    <location>
        <position position="185"/>
    </location>
    <ligand>
        <name>GTP</name>
        <dbReference type="ChEBI" id="CHEBI:37565"/>
    </ligand>
</feature>
<dbReference type="SFLD" id="SFLDG01386">
    <property type="entry name" value="main_SPASM_domain-containing"/>
    <property type="match status" value="1"/>
</dbReference>
<dbReference type="UniPathway" id="UPA00344"/>
<dbReference type="AlphaFoldDB" id="A0A517XZM4"/>
<dbReference type="KEGG" id="uli:ETAA1_49460"/>
<gene>
    <name evidence="14" type="primary">moaA_2</name>
    <name evidence="12" type="synonym">moaA</name>
    <name evidence="14" type="ORF">ETAA1_49460</name>
</gene>
<dbReference type="HAMAP" id="MF_01225_B">
    <property type="entry name" value="MoaA_B"/>
    <property type="match status" value="1"/>
</dbReference>
<dbReference type="InterPro" id="IPR007197">
    <property type="entry name" value="rSAM"/>
</dbReference>
<evidence type="ECO:0000256" key="9">
    <source>
        <dbReference type="ARBA" id="ARBA00023150"/>
    </source>
</evidence>
<feature type="binding site" evidence="12">
    <location>
        <position position="148"/>
    </location>
    <ligand>
        <name>S-adenosyl-L-methionine</name>
        <dbReference type="ChEBI" id="CHEBI:59789"/>
    </ligand>
</feature>
<dbReference type="SUPFAM" id="SSF102114">
    <property type="entry name" value="Radical SAM enzymes"/>
    <property type="match status" value="1"/>
</dbReference>
<organism evidence="14 15">
    <name type="scientific">Urbifossiella limnaea</name>
    <dbReference type="NCBI Taxonomy" id="2528023"/>
    <lineage>
        <taxon>Bacteria</taxon>
        <taxon>Pseudomonadati</taxon>
        <taxon>Planctomycetota</taxon>
        <taxon>Planctomycetia</taxon>
        <taxon>Gemmatales</taxon>
        <taxon>Gemmataceae</taxon>
        <taxon>Urbifossiella</taxon>
    </lineage>
</organism>
<dbReference type="CDD" id="cd01335">
    <property type="entry name" value="Radical_SAM"/>
    <property type="match status" value="1"/>
</dbReference>
<keyword evidence="15" id="KW-1185">Reference proteome</keyword>
<evidence type="ECO:0000256" key="12">
    <source>
        <dbReference type="HAMAP-Rule" id="MF_01225"/>
    </source>
</evidence>
<feature type="binding site" evidence="12">
    <location>
        <position position="93"/>
    </location>
    <ligand>
        <name>GTP</name>
        <dbReference type="ChEBI" id="CHEBI:37565"/>
    </ligand>
</feature>
<keyword evidence="10 12" id="KW-0456">Lyase</keyword>
<feature type="binding site" evidence="12">
    <location>
        <begin position="288"/>
        <end position="290"/>
    </location>
    <ligand>
        <name>GTP</name>
        <dbReference type="ChEBI" id="CHEBI:37565"/>
    </ligand>
</feature>
<dbReference type="CDD" id="cd21117">
    <property type="entry name" value="Twitch_MoaA"/>
    <property type="match status" value="1"/>
</dbReference>
<protein>
    <recommendedName>
        <fullName evidence="1 12">GTP 3',8-cyclase</fullName>
        <ecNumber evidence="1 12">4.1.99.22</ecNumber>
    </recommendedName>
    <alternativeName>
        <fullName evidence="12">Molybdenum cofactor biosynthesis protein A</fullName>
    </alternativeName>
</protein>
<dbReference type="InterPro" id="IPR013785">
    <property type="entry name" value="Aldolase_TIM"/>
</dbReference>
<comment type="pathway">
    <text evidence="12">Cofactor biosynthesis; molybdopterin biosynthesis.</text>
</comment>
<dbReference type="GO" id="GO:0005525">
    <property type="term" value="F:GTP binding"/>
    <property type="evidence" value="ECO:0007669"/>
    <property type="project" value="UniProtKB-UniRule"/>
</dbReference>
<dbReference type="SMART" id="SM00729">
    <property type="entry name" value="Elp3"/>
    <property type="match status" value="1"/>
</dbReference>
<keyword evidence="3 12" id="KW-0949">S-adenosyl-L-methionine</keyword>
<evidence type="ECO:0000256" key="5">
    <source>
        <dbReference type="ARBA" id="ARBA00022741"/>
    </source>
</evidence>
<dbReference type="InterPro" id="IPR010505">
    <property type="entry name" value="MoaA_twitch"/>
</dbReference>
<evidence type="ECO:0000256" key="1">
    <source>
        <dbReference type="ARBA" id="ARBA00012167"/>
    </source>
</evidence>
<dbReference type="PANTHER" id="PTHR22960:SF0">
    <property type="entry name" value="MOLYBDENUM COFACTOR BIOSYNTHESIS PROTEIN 1"/>
    <property type="match status" value="1"/>
</dbReference>
<name>A0A517XZM4_9BACT</name>
<evidence type="ECO:0000256" key="11">
    <source>
        <dbReference type="ARBA" id="ARBA00048697"/>
    </source>
</evidence>
<dbReference type="EMBL" id="CP036273">
    <property type="protein sequence ID" value="QDU22956.1"/>
    <property type="molecule type" value="Genomic_DNA"/>
</dbReference>
<dbReference type="EC" id="4.1.99.22" evidence="1 12"/>
<dbReference type="InterPro" id="IPR013483">
    <property type="entry name" value="MoaA"/>
</dbReference>
<keyword evidence="4 12" id="KW-0479">Metal-binding</keyword>
<keyword evidence="2 12" id="KW-0004">4Fe-4S</keyword>
<dbReference type="NCBIfam" id="TIGR02666">
    <property type="entry name" value="moaA"/>
    <property type="match status" value="1"/>
</dbReference>
<dbReference type="GO" id="GO:0051539">
    <property type="term" value="F:4 iron, 4 sulfur cluster binding"/>
    <property type="evidence" value="ECO:0007669"/>
    <property type="project" value="UniProtKB-UniRule"/>
</dbReference>
<evidence type="ECO:0000256" key="3">
    <source>
        <dbReference type="ARBA" id="ARBA00022691"/>
    </source>
</evidence>
<keyword evidence="6 12" id="KW-0408">Iron</keyword>
<feature type="binding site" evidence="12">
    <location>
        <position position="97"/>
    </location>
    <ligand>
        <name>S-adenosyl-L-methionine</name>
        <dbReference type="ChEBI" id="CHEBI:59789"/>
    </ligand>
</feature>
<feature type="binding site" evidence="12">
    <location>
        <position position="44"/>
    </location>
    <ligand>
        <name>GTP</name>
        <dbReference type="ChEBI" id="CHEBI:37565"/>
    </ligand>
</feature>
<evidence type="ECO:0000256" key="8">
    <source>
        <dbReference type="ARBA" id="ARBA00023134"/>
    </source>
</evidence>
<dbReference type="InterPro" id="IPR040064">
    <property type="entry name" value="MoaA-like"/>
</dbReference>
<accession>A0A517XZM4</accession>
<dbReference type="PROSITE" id="PS01305">
    <property type="entry name" value="MOAA_NIFB_PQQE"/>
    <property type="match status" value="1"/>
</dbReference>
<feature type="binding site" evidence="12">
    <location>
        <position position="55"/>
    </location>
    <ligand>
        <name>[4Fe-4S] cluster</name>
        <dbReference type="ChEBI" id="CHEBI:49883"/>
        <label>1</label>
        <note>4Fe-4S-S-AdoMet</note>
    </ligand>
</feature>